<accession>A0ABW2LGN5</accession>
<dbReference type="PANTHER" id="PTHR43048:SF5">
    <property type="entry name" value="BLR5325 PROTEIN"/>
    <property type="match status" value="1"/>
</dbReference>
<dbReference type="CDD" id="cd08353">
    <property type="entry name" value="VOC_like"/>
    <property type="match status" value="1"/>
</dbReference>
<dbReference type="SUPFAM" id="SSF54593">
    <property type="entry name" value="Glyoxalase/Bleomycin resistance protein/Dihydroxybiphenyl dioxygenase"/>
    <property type="match status" value="1"/>
</dbReference>
<sequence>MALKRMDNVLVVVEDIDAAIEFFVELGMELEGRTAIEGRWADRVIGIDGARSEIAMMRVPNGNGRLELTTFHSPAPIRSEPADAPVNALGIRRLMFAVDDLDEVLPRLRARGAELVGEVVRFEDVYLLCYVRGPEGIMIGLAEELG</sequence>
<organism evidence="3 4">
    <name type="scientific">Saccharopolyspora griseoalba</name>
    <dbReference type="NCBI Taxonomy" id="1431848"/>
    <lineage>
        <taxon>Bacteria</taxon>
        <taxon>Bacillati</taxon>
        <taxon>Actinomycetota</taxon>
        <taxon>Actinomycetes</taxon>
        <taxon>Pseudonocardiales</taxon>
        <taxon>Pseudonocardiaceae</taxon>
        <taxon>Saccharopolyspora</taxon>
    </lineage>
</organism>
<keyword evidence="1" id="KW-0479">Metal-binding</keyword>
<evidence type="ECO:0000259" key="2">
    <source>
        <dbReference type="PROSITE" id="PS51819"/>
    </source>
</evidence>
<evidence type="ECO:0000313" key="4">
    <source>
        <dbReference type="Proteomes" id="UP001596504"/>
    </source>
</evidence>
<dbReference type="InterPro" id="IPR004360">
    <property type="entry name" value="Glyas_Fos-R_dOase_dom"/>
</dbReference>
<dbReference type="Proteomes" id="UP001596504">
    <property type="component" value="Unassembled WGS sequence"/>
</dbReference>
<protein>
    <submittedName>
        <fullName evidence="3">VOC family protein</fullName>
    </submittedName>
</protein>
<dbReference type="InterPro" id="IPR029068">
    <property type="entry name" value="Glyas_Bleomycin-R_OHBP_Dase"/>
</dbReference>
<dbReference type="InterPro" id="IPR037523">
    <property type="entry name" value="VOC_core"/>
</dbReference>
<proteinExistence type="predicted"/>
<gene>
    <name evidence="3" type="ORF">ACFQRI_02845</name>
</gene>
<comment type="caution">
    <text evidence="3">The sequence shown here is derived from an EMBL/GenBank/DDBJ whole genome shotgun (WGS) entry which is preliminary data.</text>
</comment>
<dbReference type="RefSeq" id="WP_380664050.1">
    <property type="nucleotide sequence ID" value="NZ_JBHTCJ010000001.1"/>
</dbReference>
<dbReference type="PANTHER" id="PTHR43048">
    <property type="entry name" value="METHYLMALONYL-COA EPIMERASE"/>
    <property type="match status" value="1"/>
</dbReference>
<dbReference type="Gene3D" id="3.10.180.10">
    <property type="entry name" value="2,3-Dihydroxybiphenyl 1,2-Dioxygenase, domain 1"/>
    <property type="match status" value="1"/>
</dbReference>
<feature type="domain" description="VOC" evidence="2">
    <location>
        <begin position="5"/>
        <end position="144"/>
    </location>
</feature>
<dbReference type="EMBL" id="JBHTCJ010000001">
    <property type="protein sequence ID" value="MFC7340335.1"/>
    <property type="molecule type" value="Genomic_DNA"/>
</dbReference>
<dbReference type="InterPro" id="IPR051785">
    <property type="entry name" value="MMCE/EMCE_epimerase"/>
</dbReference>
<dbReference type="PROSITE" id="PS51819">
    <property type="entry name" value="VOC"/>
    <property type="match status" value="1"/>
</dbReference>
<reference evidence="4" key="1">
    <citation type="journal article" date="2019" name="Int. J. Syst. Evol. Microbiol.">
        <title>The Global Catalogue of Microorganisms (GCM) 10K type strain sequencing project: providing services to taxonomists for standard genome sequencing and annotation.</title>
        <authorList>
            <consortium name="The Broad Institute Genomics Platform"/>
            <consortium name="The Broad Institute Genome Sequencing Center for Infectious Disease"/>
            <person name="Wu L."/>
            <person name="Ma J."/>
        </authorList>
    </citation>
    <scope>NUCLEOTIDE SEQUENCE [LARGE SCALE GENOMIC DNA]</scope>
    <source>
        <strain evidence="4">WLHS5</strain>
    </source>
</reference>
<evidence type="ECO:0000313" key="3">
    <source>
        <dbReference type="EMBL" id="MFC7340335.1"/>
    </source>
</evidence>
<keyword evidence="4" id="KW-1185">Reference proteome</keyword>
<name>A0ABW2LGN5_9PSEU</name>
<evidence type="ECO:0000256" key="1">
    <source>
        <dbReference type="ARBA" id="ARBA00022723"/>
    </source>
</evidence>
<dbReference type="Pfam" id="PF00903">
    <property type="entry name" value="Glyoxalase"/>
    <property type="match status" value="1"/>
</dbReference>